<keyword evidence="1" id="KW-0547">Nucleotide-binding</keyword>
<keyword evidence="1" id="KW-0378">Hydrolase</keyword>
<accession>K7YVA4</accession>
<dbReference type="AlphaFoldDB" id="K7YVA4"/>
<dbReference type="KEGG" id="bbat:Bdt_0920"/>
<dbReference type="InterPro" id="IPR036444">
    <property type="entry name" value="PLipase_A2_dom_sf"/>
</dbReference>
<dbReference type="Gene3D" id="1.20.90.10">
    <property type="entry name" value="Phospholipase A2 domain"/>
    <property type="match status" value="1"/>
</dbReference>
<reference evidence="1 2" key="1">
    <citation type="journal article" date="2012" name="BMC Genomics">
        <title>Genome analysis of a simultaneously predatory and prey-independent, novel Bdellovibrio bacteriovorus from the River Tiber, supports in silico predictions of both ancient and recent lateral gene transfer from diverse bacteria.</title>
        <authorList>
            <person name="Hobley L."/>
            <person name="Lerner T.R."/>
            <person name="Williams L.E."/>
            <person name="Lambert C."/>
            <person name="Till R."/>
            <person name="Milner D.S."/>
            <person name="Basford S.M."/>
            <person name="Capeness M.J."/>
            <person name="Fenton A.K."/>
            <person name="Atterbury R.J."/>
            <person name="Harris M.A."/>
            <person name="Sockett R.E."/>
        </authorList>
    </citation>
    <scope>NUCLEOTIDE SEQUENCE [LARGE SCALE GENOMIC DNA]</scope>
    <source>
        <strain evidence="1 2">Tiberius</strain>
    </source>
</reference>
<dbReference type="GO" id="GO:0004623">
    <property type="term" value="F:phospholipase A2 activity"/>
    <property type="evidence" value="ECO:0007669"/>
    <property type="project" value="InterPro"/>
</dbReference>
<dbReference type="HOGENOM" id="CLU_129234_0_0_7"/>
<sequence>MVTLVAGQGFAKNTLKDFTSDGCSMSPDGFAWSVNAYLDCCVAHDVAYWAGGAREDRLRADEELKQCITVKANKYTADAYFRGVRVGGSAKLQTPFRWGYGWVEDRGYKPLDMEERSEVADKILSVDWEQIYDSIFLGNKK</sequence>
<name>K7YVA4_BDEBC</name>
<protein>
    <submittedName>
        <fullName evidence="1">Putative helicase</fullName>
    </submittedName>
</protein>
<dbReference type="PATRIC" id="fig|1069642.3.peg.905"/>
<evidence type="ECO:0000313" key="2">
    <source>
        <dbReference type="Proteomes" id="UP000010074"/>
    </source>
</evidence>
<evidence type="ECO:0000313" key="1">
    <source>
        <dbReference type="EMBL" id="AFY00620.1"/>
    </source>
</evidence>
<keyword evidence="1" id="KW-0347">Helicase</keyword>
<dbReference type="SUPFAM" id="SSF48619">
    <property type="entry name" value="Phospholipase A2, PLA2"/>
    <property type="match status" value="1"/>
</dbReference>
<dbReference type="Proteomes" id="UP000010074">
    <property type="component" value="Chromosome"/>
</dbReference>
<dbReference type="STRING" id="1069642.Bdt_0920"/>
<dbReference type="GO" id="GO:0004386">
    <property type="term" value="F:helicase activity"/>
    <property type="evidence" value="ECO:0007669"/>
    <property type="project" value="UniProtKB-KW"/>
</dbReference>
<dbReference type="EMBL" id="CP002930">
    <property type="protein sequence ID" value="AFY00620.1"/>
    <property type="molecule type" value="Genomic_DNA"/>
</dbReference>
<organism evidence="1 2">
    <name type="scientific">Bdellovibrio bacteriovorus str. Tiberius</name>
    <dbReference type="NCBI Taxonomy" id="1069642"/>
    <lineage>
        <taxon>Bacteria</taxon>
        <taxon>Pseudomonadati</taxon>
        <taxon>Bdellovibrionota</taxon>
        <taxon>Bdellovibrionia</taxon>
        <taxon>Bdellovibrionales</taxon>
        <taxon>Pseudobdellovibrionaceae</taxon>
        <taxon>Bdellovibrio</taxon>
    </lineage>
</organism>
<proteinExistence type="predicted"/>
<gene>
    <name evidence="1" type="ORF">Bdt_0920</name>
</gene>
<dbReference type="GO" id="GO:0006644">
    <property type="term" value="P:phospholipid metabolic process"/>
    <property type="evidence" value="ECO:0007669"/>
    <property type="project" value="InterPro"/>
</dbReference>
<keyword evidence="1" id="KW-0067">ATP-binding</keyword>
<dbReference type="GO" id="GO:0050482">
    <property type="term" value="P:arachidonate secretion"/>
    <property type="evidence" value="ECO:0007669"/>
    <property type="project" value="InterPro"/>
</dbReference>